<accession>A0A1G6SFA8</accession>
<dbReference type="GO" id="GO:0034069">
    <property type="term" value="F:aminoglycoside N-acetyltransferase activity"/>
    <property type="evidence" value="ECO:0007669"/>
    <property type="project" value="TreeGrafter"/>
</dbReference>
<keyword evidence="2 4" id="KW-0808">Transferase</keyword>
<evidence type="ECO:0000256" key="1">
    <source>
        <dbReference type="ARBA" id="ARBA00009213"/>
    </source>
</evidence>
<dbReference type="GO" id="GO:0030649">
    <property type="term" value="P:aminoglycoside antibiotic catabolic process"/>
    <property type="evidence" value="ECO:0007669"/>
    <property type="project" value="TreeGrafter"/>
</dbReference>
<name>A0A1G6SFA8_9ACTN</name>
<evidence type="ECO:0000256" key="3">
    <source>
        <dbReference type="ARBA" id="ARBA00023315"/>
    </source>
</evidence>
<reference evidence="7 8" key="1">
    <citation type="submission" date="2016-10" db="EMBL/GenBank/DDBJ databases">
        <authorList>
            <person name="de Groot N.N."/>
        </authorList>
    </citation>
    <scope>NUCLEOTIDE SEQUENCE [LARGE SCALE GENOMIC DNA]</scope>
    <source>
        <strain evidence="7 8">MON 2.2</strain>
    </source>
</reference>
<dbReference type="PROSITE" id="PS51186">
    <property type="entry name" value="GNAT"/>
    <property type="match status" value="1"/>
</dbReference>
<dbReference type="RefSeq" id="WP_090589934.1">
    <property type="nucleotide sequence ID" value="NZ_LT629688.1"/>
</dbReference>
<evidence type="ECO:0000259" key="6">
    <source>
        <dbReference type="PROSITE" id="PS51186"/>
    </source>
</evidence>
<keyword evidence="3 4" id="KW-0012">Acyltransferase</keyword>
<dbReference type="STRING" id="675864.SAMN04489747_0294"/>
<keyword evidence="8" id="KW-1185">Reference proteome</keyword>
<comment type="similarity">
    <text evidence="1 4">Belongs to the acetyltransferase Eis family.</text>
</comment>
<dbReference type="Proteomes" id="UP000198546">
    <property type="component" value="Chromosome i"/>
</dbReference>
<dbReference type="Gene3D" id="3.40.630.30">
    <property type="match status" value="2"/>
</dbReference>
<dbReference type="EMBL" id="LT629688">
    <property type="protein sequence ID" value="SDD14837.1"/>
    <property type="molecule type" value="Genomic_DNA"/>
</dbReference>
<dbReference type="SUPFAM" id="SSF55718">
    <property type="entry name" value="SCP-like"/>
    <property type="match status" value="1"/>
</dbReference>
<dbReference type="Gene3D" id="3.30.1050.10">
    <property type="entry name" value="SCP2 sterol-binding domain"/>
    <property type="match status" value="1"/>
</dbReference>
<dbReference type="Pfam" id="PF13527">
    <property type="entry name" value="Acetyltransf_9"/>
    <property type="match status" value="1"/>
</dbReference>
<evidence type="ECO:0000313" key="7">
    <source>
        <dbReference type="EMBL" id="SDD14837.1"/>
    </source>
</evidence>
<dbReference type="InterPro" id="IPR041380">
    <property type="entry name" value="Acetyltransf_17"/>
</dbReference>
<feature type="binding site" evidence="4">
    <location>
        <begin position="114"/>
        <end position="119"/>
    </location>
    <ligand>
        <name>acetyl-CoA</name>
        <dbReference type="ChEBI" id="CHEBI:57288"/>
    </ligand>
</feature>
<dbReference type="InterPro" id="IPR036527">
    <property type="entry name" value="SCP2_sterol-bd_dom_sf"/>
</dbReference>
<dbReference type="InterPro" id="IPR022902">
    <property type="entry name" value="NAcTrfase_Eis"/>
</dbReference>
<feature type="binding site" evidence="4">
    <location>
        <begin position="142"/>
        <end position="143"/>
    </location>
    <ligand>
        <name>acetyl-CoA</name>
        <dbReference type="ChEBI" id="CHEBI:57288"/>
    </ligand>
</feature>
<feature type="domain" description="N-acetyltransferase" evidence="6">
    <location>
        <begin position="16"/>
        <end position="174"/>
    </location>
</feature>
<evidence type="ECO:0000313" key="8">
    <source>
        <dbReference type="Proteomes" id="UP000198546"/>
    </source>
</evidence>
<dbReference type="InterPro" id="IPR000182">
    <property type="entry name" value="GNAT_dom"/>
</dbReference>
<dbReference type="Pfam" id="PF13530">
    <property type="entry name" value="SCP2_2"/>
    <property type="match status" value="1"/>
</dbReference>
<evidence type="ECO:0000256" key="2">
    <source>
        <dbReference type="ARBA" id="ARBA00022679"/>
    </source>
</evidence>
<evidence type="ECO:0000256" key="4">
    <source>
        <dbReference type="HAMAP-Rule" id="MF_01812"/>
    </source>
</evidence>
<dbReference type="InterPro" id="IPR025559">
    <property type="entry name" value="Eis_dom"/>
</dbReference>
<dbReference type="OrthoDB" id="8399956at2"/>
<gene>
    <name evidence="7" type="ORF">SAMN04489747_0294</name>
</gene>
<feature type="active site" description="Proton donor" evidence="4">
    <location>
        <position position="147"/>
    </location>
</feature>
<evidence type="ECO:0000256" key="5">
    <source>
        <dbReference type="SAM" id="MobiDB-lite"/>
    </source>
</evidence>
<sequence>MDYDLRAQPARATTDADGRSVPDASTERWFQAVAQGFHDARMRPRGLDVAVRAAAADGATLRGAYLTDPPPLDLDPHTPVATFISFDKTLNVGGGRLLPLHMITDVTVRPTHRRRGLLRQMMTTDLTEARDAGLPMAALTVSEGSIYGRFGFGAATWLRHISLDTSRRFGLRDEASGRVEMVDPHACADVVRDVFERFHARERGSVDRPSWYPEWVTGRYDPTSDEPDQRRRAAVHHDGSGTVDGYVSYRVEQDGQGPRQLAIQDLVTASDDAYLGLWQFLAAVDLVENVTFSRAPMEDPLEFALADPRLYSVTRLEDVIWLRVLDVVAALEAREWVQDGSVLLGVRDAMGMAEGTFRVEVRDRRAEVTRSDREPEVVLDVTTLGSLYLGGVTVRTLRRSNRFEGTPDALDRFARLMELPTRPYCVTRY</sequence>
<comment type="subunit">
    <text evidence="4">Homohexamer; trimer of dimers.</text>
</comment>
<dbReference type="PANTHER" id="PTHR37817">
    <property type="entry name" value="N-ACETYLTRANSFERASE EIS"/>
    <property type="match status" value="1"/>
</dbReference>
<feature type="region of interest" description="Disordered" evidence="5">
    <location>
        <begin position="1"/>
        <end position="23"/>
    </location>
</feature>
<proteinExistence type="inferred from homology"/>
<dbReference type="SUPFAM" id="SSF55729">
    <property type="entry name" value="Acyl-CoA N-acyltransferases (Nat)"/>
    <property type="match status" value="1"/>
</dbReference>
<protein>
    <submittedName>
        <fullName evidence="7">Predicted acetyltransferase</fullName>
    </submittedName>
</protein>
<dbReference type="Pfam" id="PF17668">
    <property type="entry name" value="Acetyltransf_17"/>
    <property type="match status" value="1"/>
</dbReference>
<organism evidence="7 8">
    <name type="scientific">Auraticoccus monumenti</name>
    <dbReference type="NCBI Taxonomy" id="675864"/>
    <lineage>
        <taxon>Bacteria</taxon>
        <taxon>Bacillati</taxon>
        <taxon>Actinomycetota</taxon>
        <taxon>Actinomycetes</taxon>
        <taxon>Propionibacteriales</taxon>
        <taxon>Propionibacteriaceae</taxon>
        <taxon>Auraticoccus</taxon>
    </lineage>
</organism>
<dbReference type="InterPro" id="IPR016181">
    <property type="entry name" value="Acyl_CoA_acyltransferase"/>
</dbReference>
<dbReference type="HAMAP" id="MF_01812">
    <property type="entry name" value="Eis"/>
    <property type="match status" value="1"/>
</dbReference>
<dbReference type="AlphaFoldDB" id="A0A1G6SFA8"/>
<dbReference type="PANTHER" id="PTHR37817:SF1">
    <property type="entry name" value="N-ACETYLTRANSFERASE EIS"/>
    <property type="match status" value="1"/>
</dbReference>
<dbReference type="NCBIfam" id="NF002369">
    <property type="entry name" value="PRK01346.1-6"/>
    <property type="match status" value="1"/>
</dbReference>
<dbReference type="InterPro" id="IPR051554">
    <property type="entry name" value="Acetyltransferase_Eis"/>
</dbReference>
<feature type="binding site" evidence="4">
    <location>
        <begin position="106"/>
        <end position="108"/>
    </location>
    <ligand>
        <name>acetyl-CoA</name>
        <dbReference type="ChEBI" id="CHEBI:57288"/>
    </ligand>
</feature>
<feature type="active site" description="Proton acceptor; via carboxylate" evidence="4">
    <location>
        <position position="429"/>
    </location>
</feature>